<keyword evidence="7" id="KW-0067">ATP-binding</keyword>
<feature type="region of interest" description="Disordered" evidence="10">
    <location>
        <begin position="1"/>
        <end position="121"/>
    </location>
</feature>
<dbReference type="EC" id="2.7.11.1" evidence="1"/>
<keyword evidence="6 12" id="KW-0418">Kinase</keyword>
<evidence type="ECO:0000256" key="4">
    <source>
        <dbReference type="ARBA" id="ARBA00022679"/>
    </source>
</evidence>
<dbReference type="InterPro" id="IPR000719">
    <property type="entry name" value="Prot_kinase_dom"/>
</dbReference>
<dbReference type="Pfam" id="PF16919">
    <property type="entry name" value="PknG_rubred"/>
    <property type="match status" value="1"/>
</dbReference>
<dbReference type="PANTHER" id="PTHR24363">
    <property type="entry name" value="SERINE/THREONINE PROTEIN KINASE"/>
    <property type="match status" value="1"/>
</dbReference>
<feature type="region of interest" description="Disordered" evidence="10">
    <location>
        <begin position="147"/>
        <end position="205"/>
    </location>
</feature>
<evidence type="ECO:0000256" key="5">
    <source>
        <dbReference type="ARBA" id="ARBA00022741"/>
    </source>
</evidence>
<feature type="compositionally biased region" description="Basic residues" evidence="10">
    <location>
        <begin position="10"/>
        <end position="19"/>
    </location>
</feature>
<evidence type="ECO:0000259" key="11">
    <source>
        <dbReference type="PROSITE" id="PS50011"/>
    </source>
</evidence>
<dbReference type="InterPro" id="IPR011990">
    <property type="entry name" value="TPR-like_helical_dom_sf"/>
</dbReference>
<dbReference type="SMART" id="SM00220">
    <property type="entry name" value="S_TKc"/>
    <property type="match status" value="1"/>
</dbReference>
<dbReference type="Proteomes" id="UP000471120">
    <property type="component" value="Unassembled WGS sequence"/>
</dbReference>
<dbReference type="Gene3D" id="1.25.40.10">
    <property type="entry name" value="Tetratricopeptide repeat domain"/>
    <property type="match status" value="2"/>
</dbReference>
<evidence type="ECO:0000313" key="13">
    <source>
        <dbReference type="Proteomes" id="UP000471120"/>
    </source>
</evidence>
<evidence type="ECO:0000256" key="3">
    <source>
        <dbReference type="ARBA" id="ARBA00022527"/>
    </source>
</evidence>
<comment type="catalytic activity">
    <reaction evidence="9">
        <text>L-seryl-[protein] + ATP = O-phospho-L-seryl-[protein] + ADP + H(+)</text>
        <dbReference type="Rhea" id="RHEA:17989"/>
        <dbReference type="Rhea" id="RHEA-COMP:9863"/>
        <dbReference type="Rhea" id="RHEA-COMP:11604"/>
        <dbReference type="ChEBI" id="CHEBI:15378"/>
        <dbReference type="ChEBI" id="CHEBI:29999"/>
        <dbReference type="ChEBI" id="CHEBI:30616"/>
        <dbReference type="ChEBI" id="CHEBI:83421"/>
        <dbReference type="ChEBI" id="CHEBI:456216"/>
        <dbReference type="EC" id="2.7.11.1"/>
    </reaction>
</comment>
<evidence type="ECO:0000313" key="12">
    <source>
        <dbReference type="EMBL" id="TXG92930.1"/>
    </source>
</evidence>
<feature type="compositionally biased region" description="Low complexity" evidence="10">
    <location>
        <begin position="161"/>
        <end position="170"/>
    </location>
</feature>
<dbReference type="SUPFAM" id="SSF56112">
    <property type="entry name" value="Protein kinase-like (PK-like)"/>
    <property type="match status" value="1"/>
</dbReference>
<gene>
    <name evidence="12" type="ORF">DW322_20125</name>
</gene>
<feature type="compositionally biased region" description="Basic and acidic residues" evidence="10">
    <location>
        <begin position="57"/>
        <end position="71"/>
    </location>
</feature>
<evidence type="ECO:0000256" key="9">
    <source>
        <dbReference type="ARBA" id="ARBA00048679"/>
    </source>
</evidence>
<evidence type="ECO:0000256" key="8">
    <source>
        <dbReference type="ARBA" id="ARBA00047899"/>
    </source>
</evidence>
<keyword evidence="5" id="KW-0547">Nucleotide-binding</keyword>
<feature type="compositionally biased region" description="Basic and acidic residues" evidence="10">
    <location>
        <begin position="81"/>
        <end position="107"/>
    </location>
</feature>
<dbReference type="InterPro" id="IPR031636">
    <property type="entry name" value="PknG_TPR"/>
</dbReference>
<dbReference type="EMBL" id="QRCM01000001">
    <property type="protein sequence ID" value="TXG92930.1"/>
    <property type="molecule type" value="Genomic_DNA"/>
</dbReference>
<feature type="domain" description="Protein kinase" evidence="11">
    <location>
        <begin position="257"/>
        <end position="522"/>
    </location>
</feature>
<dbReference type="GO" id="GO:0004674">
    <property type="term" value="F:protein serine/threonine kinase activity"/>
    <property type="evidence" value="ECO:0007669"/>
    <property type="project" value="UniProtKB-KW"/>
</dbReference>
<reference evidence="12 13" key="1">
    <citation type="submission" date="2018-07" db="EMBL/GenBank/DDBJ databases">
        <title>Genome sequence of Rhodococcus rhodnii ATCC 35071 from Rhodnius prolixus.</title>
        <authorList>
            <person name="Patel V."/>
            <person name="Vogel K.J."/>
        </authorList>
    </citation>
    <scope>NUCLEOTIDE SEQUENCE [LARGE SCALE GENOMIC DNA]</scope>
    <source>
        <strain evidence="12 13">ATCC 35071</strain>
    </source>
</reference>
<dbReference type="CDD" id="cd14014">
    <property type="entry name" value="STKc_PknB_like"/>
    <property type="match status" value="1"/>
</dbReference>
<evidence type="ECO:0000256" key="10">
    <source>
        <dbReference type="SAM" id="MobiDB-lite"/>
    </source>
</evidence>
<dbReference type="PANTHER" id="PTHR24363:SF0">
    <property type="entry name" value="SERINE_THREONINE KINASE LIKE DOMAIN CONTAINING 1"/>
    <property type="match status" value="1"/>
</dbReference>
<evidence type="ECO:0000256" key="2">
    <source>
        <dbReference type="ARBA" id="ARBA00014676"/>
    </source>
</evidence>
<dbReference type="Gene3D" id="3.30.200.20">
    <property type="entry name" value="Phosphorylase Kinase, domain 1"/>
    <property type="match status" value="1"/>
</dbReference>
<evidence type="ECO:0000256" key="6">
    <source>
        <dbReference type="ARBA" id="ARBA00022777"/>
    </source>
</evidence>
<dbReference type="GO" id="GO:0005524">
    <property type="term" value="F:ATP binding"/>
    <property type="evidence" value="ECO:0007669"/>
    <property type="project" value="UniProtKB-KW"/>
</dbReference>
<comment type="caution">
    <text evidence="12">The sequence shown here is derived from an EMBL/GenBank/DDBJ whole genome shotgun (WGS) entry which is preliminary data.</text>
</comment>
<dbReference type="Pfam" id="PF00069">
    <property type="entry name" value="Pkinase"/>
    <property type="match status" value="1"/>
</dbReference>
<comment type="catalytic activity">
    <reaction evidence="8">
        <text>L-threonyl-[protein] + ATP = O-phospho-L-threonyl-[protein] + ADP + H(+)</text>
        <dbReference type="Rhea" id="RHEA:46608"/>
        <dbReference type="Rhea" id="RHEA-COMP:11060"/>
        <dbReference type="Rhea" id="RHEA-COMP:11605"/>
        <dbReference type="ChEBI" id="CHEBI:15378"/>
        <dbReference type="ChEBI" id="CHEBI:30013"/>
        <dbReference type="ChEBI" id="CHEBI:30616"/>
        <dbReference type="ChEBI" id="CHEBI:61977"/>
        <dbReference type="ChEBI" id="CHEBI:456216"/>
        <dbReference type="EC" id="2.7.11.1"/>
    </reaction>
</comment>
<name>A0A6P2CM78_9NOCA</name>
<evidence type="ECO:0000256" key="7">
    <source>
        <dbReference type="ARBA" id="ARBA00022840"/>
    </source>
</evidence>
<proteinExistence type="predicted"/>
<keyword evidence="3 12" id="KW-0723">Serine/threonine-protein kinase</keyword>
<dbReference type="InterPro" id="IPR008271">
    <property type="entry name" value="Ser/Thr_kinase_AS"/>
</dbReference>
<keyword evidence="4" id="KW-0808">Transferase</keyword>
<dbReference type="PROSITE" id="PS50011">
    <property type="entry name" value="PROTEIN_KINASE_DOM"/>
    <property type="match status" value="1"/>
</dbReference>
<protein>
    <recommendedName>
        <fullName evidence="2">Serine/threonine-protein kinase PknG</fullName>
        <ecNumber evidence="1">2.7.11.1</ecNumber>
    </recommendedName>
</protein>
<dbReference type="PROSITE" id="PS00108">
    <property type="entry name" value="PROTEIN_KINASE_ST"/>
    <property type="match status" value="1"/>
</dbReference>
<dbReference type="AlphaFoldDB" id="A0A6P2CM78"/>
<dbReference type="InterPro" id="IPR011009">
    <property type="entry name" value="Kinase-like_dom_sf"/>
</dbReference>
<organism evidence="12 13">
    <name type="scientific">Rhodococcus rhodnii</name>
    <dbReference type="NCBI Taxonomy" id="38312"/>
    <lineage>
        <taxon>Bacteria</taxon>
        <taxon>Bacillati</taxon>
        <taxon>Actinomycetota</taxon>
        <taxon>Actinomycetes</taxon>
        <taxon>Mycobacteriales</taxon>
        <taxon>Nocardiaceae</taxon>
        <taxon>Rhodococcus</taxon>
    </lineage>
</organism>
<dbReference type="Gene3D" id="1.10.510.10">
    <property type="entry name" value="Transferase(Phosphotransferase) domain 1"/>
    <property type="match status" value="1"/>
</dbReference>
<accession>A0A6P2CM78</accession>
<dbReference type="Pfam" id="PF16918">
    <property type="entry name" value="PknG_TPR"/>
    <property type="match status" value="1"/>
</dbReference>
<evidence type="ECO:0000256" key="1">
    <source>
        <dbReference type="ARBA" id="ARBA00012513"/>
    </source>
</evidence>
<sequence>MSRAAATAAGRRREHRRHDPGRDDHAGPVPQDGRAQPRRRAVRRRDSAGRRRHGPVRQRDARADPRRRNVDVDVQPLALDPRSRVRPADARLRRRAVTRDRETPDENRSEEDDAAGTGSAELASTQAGAYVPTQAAAGPQLSVPTQAAGLAPTQAAETRTPSGPRGSGRSSRPRSRGRRELHLAGGLVDVPVPTPPDPTDAVMKDPRVPEHKRWCWRCGKPVGRGRPGPQSGVCAYCGTPFDFRPALRPGDLVGGQYEVMGCLAYGGLGWVYLGIDRNVSDRWVVLKGLLHSGDAEAQAVAMSEREFLAEVTHPGIVQIFNFVEHPTQDGAPIGYIVMEYVGGTSLRDVLGQCTPPARIPVEQAIGYVLGVVPALSYLHSMGLVYNDLKPENIMVTDESIVLIDLGAVSQIGSYGYLYGTPGYQAPEIVRTGSTPATDIYTVGRTLAVLVLKMPMKHGKYLPGLPESAPLLAEHPSLRLFLERAIDENPANRFASIDEMAEQLTGVLRGILAQQTGEEHPGLSTVFSRSRTTFGTDVVVAPTDVYVDGIRRDTRLDVAEVTRALPVPLIDPTDPNARLLTATILSEPQQTLDAIAQVRAEGLEHAADEADPARAHDAREAELLSRELTVAEAKAHIDLGEPGAALELLAGLEAELGRHWRTDWFTATASLAQGDLPTAAERFEAVRRAMPGELAPKLALAATAELTLQHGKGDDPDSLRELAERAYGAVWRTDQTVVSAAFGYARALTARPDVPAAVRALDRIPTTSRFYTIGRMTAIVTLLSGRRIADIGEPSLREAARRVTVLPMQERRRLQLETVVLGTALDWILTGNRPAHPGSILGVAFTENGLRSGVENCLRSLARLTDDRVHRYQLVDLANGVRPRSML</sequence>
<dbReference type="InterPro" id="IPR031634">
    <property type="entry name" value="PknG_rubred"/>
</dbReference>